<dbReference type="AlphaFoldDB" id="A0A6S6QT39"/>
<dbReference type="NCBIfam" id="NF004633">
    <property type="entry name" value="PRK05978.1"/>
    <property type="match status" value="1"/>
</dbReference>
<feature type="transmembrane region" description="Helical" evidence="1">
    <location>
        <begin position="93"/>
        <end position="122"/>
    </location>
</feature>
<keyword evidence="3" id="KW-1185">Reference proteome</keyword>
<accession>A0A6S6QT39</accession>
<dbReference type="KEGG" id="tso:IZ6_18620"/>
<evidence type="ECO:0000313" key="3">
    <source>
        <dbReference type="Proteomes" id="UP000515317"/>
    </source>
</evidence>
<dbReference type="Pfam" id="PF06170">
    <property type="entry name" value="DUF983"/>
    <property type="match status" value="1"/>
</dbReference>
<gene>
    <name evidence="2" type="ORF">IZ6_18620</name>
</gene>
<feature type="transmembrane region" description="Helical" evidence="1">
    <location>
        <begin position="61"/>
        <end position="81"/>
    </location>
</feature>
<sequence length="147" mass="16014">MMATGTTRTLPTRDVAQASWRGMRGRCPQCGKGKLFASFLKVNEFCPECGEALHHHRADDAPPYVVITIVGHIIVGGALYLEKAYAPEMWIQMALWVPLTVILSVALLQPVKGALIGVQWALRMHGFDPNSPEAQEPPPSALKAAAR</sequence>
<evidence type="ECO:0008006" key="4">
    <source>
        <dbReference type="Google" id="ProtNLM"/>
    </source>
</evidence>
<dbReference type="InterPro" id="IPR009325">
    <property type="entry name" value="DUF983"/>
</dbReference>
<evidence type="ECO:0000313" key="2">
    <source>
        <dbReference type="EMBL" id="BCJ91127.1"/>
    </source>
</evidence>
<reference evidence="2 3" key="1">
    <citation type="submission" date="2020-08" db="EMBL/GenBank/DDBJ databases">
        <title>Genome sequence of Rhizobiales bacterium strain IZ6.</title>
        <authorList>
            <person name="Nakai R."/>
            <person name="Naganuma T."/>
        </authorList>
    </citation>
    <scope>NUCLEOTIDE SEQUENCE [LARGE SCALE GENOMIC DNA]</scope>
    <source>
        <strain evidence="2 3">IZ6</strain>
    </source>
</reference>
<dbReference type="EMBL" id="AP023361">
    <property type="protein sequence ID" value="BCJ91127.1"/>
    <property type="molecule type" value="Genomic_DNA"/>
</dbReference>
<dbReference type="Proteomes" id="UP000515317">
    <property type="component" value="Chromosome"/>
</dbReference>
<keyword evidence="1" id="KW-1133">Transmembrane helix</keyword>
<keyword evidence="1" id="KW-0472">Membrane</keyword>
<keyword evidence="1" id="KW-0812">Transmembrane</keyword>
<dbReference type="RefSeq" id="WP_222874796.1">
    <property type="nucleotide sequence ID" value="NZ_AP023361.1"/>
</dbReference>
<evidence type="ECO:0000256" key="1">
    <source>
        <dbReference type="SAM" id="Phobius"/>
    </source>
</evidence>
<name>A0A6S6QT39_9HYPH</name>
<protein>
    <recommendedName>
        <fullName evidence="4">DUF983 domain-containing protein</fullName>
    </recommendedName>
</protein>
<organism evidence="2 3">
    <name type="scientific">Terrihabitans soli</name>
    <dbReference type="NCBI Taxonomy" id="708113"/>
    <lineage>
        <taxon>Bacteria</taxon>
        <taxon>Pseudomonadati</taxon>
        <taxon>Pseudomonadota</taxon>
        <taxon>Alphaproteobacteria</taxon>
        <taxon>Hyphomicrobiales</taxon>
        <taxon>Terrihabitans</taxon>
    </lineage>
</organism>
<proteinExistence type="predicted"/>